<evidence type="ECO:0000313" key="1">
    <source>
        <dbReference type="EMBL" id="MBI1755579.1"/>
    </source>
</evidence>
<reference evidence="1" key="1">
    <citation type="submission" date="2020-07" db="EMBL/GenBank/DDBJ databases">
        <title>Huge and variable diversity of episymbiotic CPR bacteria and DPANN archaea in groundwater ecosystems.</title>
        <authorList>
            <person name="He C.Y."/>
            <person name="Keren R."/>
            <person name="Whittaker M."/>
            <person name="Farag I.F."/>
            <person name="Doudna J."/>
            <person name="Cate J.H.D."/>
            <person name="Banfield J.F."/>
        </authorList>
    </citation>
    <scope>NUCLEOTIDE SEQUENCE</scope>
    <source>
        <strain evidence="1">NC_groundwater_17_Pr7_B-0.1um_64_12</strain>
    </source>
</reference>
<dbReference type="AlphaFoldDB" id="A0A931PSR5"/>
<gene>
    <name evidence="1" type="ORF">HYR64_00540</name>
</gene>
<dbReference type="Proteomes" id="UP000727962">
    <property type="component" value="Unassembled WGS sequence"/>
</dbReference>
<comment type="caution">
    <text evidence="1">The sequence shown here is derived from an EMBL/GenBank/DDBJ whole genome shotgun (WGS) entry which is preliminary data.</text>
</comment>
<sequence>MHGSSIAIRDLGYFPSFHDALVLRAEIALPHSVAIEFRCEDNSLLVPPDRDPPFRFCRLVFKGIHTAKLNLTENWVYRFNIEGLPESGAVHALVVLSDGEGEIDLEADAVCVELWRAAQADDPAFRNFKFTHVQLTFNASGFASHLSEGE</sequence>
<protein>
    <submittedName>
        <fullName evidence="1">Uncharacterized protein</fullName>
    </submittedName>
</protein>
<name>A0A931PSR5_FIMGI</name>
<accession>A0A931PSR5</accession>
<organism evidence="1 2">
    <name type="scientific">Fimbriimonas ginsengisoli</name>
    <dbReference type="NCBI Taxonomy" id="1005039"/>
    <lineage>
        <taxon>Bacteria</taxon>
        <taxon>Bacillati</taxon>
        <taxon>Armatimonadota</taxon>
        <taxon>Fimbriimonadia</taxon>
        <taxon>Fimbriimonadales</taxon>
        <taxon>Fimbriimonadaceae</taxon>
        <taxon>Fimbriimonas</taxon>
    </lineage>
</organism>
<proteinExistence type="predicted"/>
<dbReference type="EMBL" id="JACOSL010000003">
    <property type="protein sequence ID" value="MBI1755579.1"/>
    <property type="molecule type" value="Genomic_DNA"/>
</dbReference>
<evidence type="ECO:0000313" key="2">
    <source>
        <dbReference type="Proteomes" id="UP000727962"/>
    </source>
</evidence>